<organism evidence="2 3">
    <name type="scientific">Trichinella pseudospiralis</name>
    <name type="common">Parasitic roundworm</name>
    <dbReference type="NCBI Taxonomy" id="6337"/>
    <lineage>
        <taxon>Eukaryota</taxon>
        <taxon>Metazoa</taxon>
        <taxon>Ecdysozoa</taxon>
        <taxon>Nematoda</taxon>
        <taxon>Enoplea</taxon>
        <taxon>Dorylaimia</taxon>
        <taxon>Trichinellida</taxon>
        <taxon>Trichinellidae</taxon>
        <taxon>Trichinella</taxon>
    </lineage>
</organism>
<comment type="caution">
    <text evidence="2">The sequence shown here is derived from an EMBL/GenBank/DDBJ whole genome shotgun (WGS) entry which is preliminary data.</text>
</comment>
<dbReference type="AlphaFoldDB" id="A0A0V1FYW9"/>
<keyword evidence="1" id="KW-0812">Transmembrane</keyword>
<keyword evidence="1" id="KW-1133">Transmembrane helix</keyword>
<keyword evidence="1" id="KW-0472">Membrane</keyword>
<evidence type="ECO:0000313" key="2">
    <source>
        <dbReference type="EMBL" id="KRY91090.1"/>
    </source>
</evidence>
<reference evidence="2 3" key="1">
    <citation type="submission" date="2015-01" db="EMBL/GenBank/DDBJ databases">
        <title>Evolution of Trichinella species and genotypes.</title>
        <authorList>
            <person name="Korhonen P.K."/>
            <person name="Edoardo P."/>
            <person name="Giuseppe L.R."/>
            <person name="Gasser R.B."/>
        </authorList>
    </citation>
    <scope>NUCLEOTIDE SEQUENCE [LARGE SCALE GENOMIC DNA]</scope>
    <source>
        <strain evidence="2">ISS470</strain>
    </source>
</reference>
<dbReference type="Proteomes" id="UP000054995">
    <property type="component" value="Unassembled WGS sequence"/>
</dbReference>
<gene>
    <name evidence="2" type="ORF">T4D_5391</name>
</gene>
<feature type="transmembrane region" description="Helical" evidence="1">
    <location>
        <begin position="48"/>
        <end position="64"/>
    </location>
</feature>
<dbReference type="EMBL" id="JYDT01000016">
    <property type="protein sequence ID" value="KRY91090.1"/>
    <property type="molecule type" value="Genomic_DNA"/>
</dbReference>
<evidence type="ECO:0000256" key="1">
    <source>
        <dbReference type="SAM" id="Phobius"/>
    </source>
</evidence>
<evidence type="ECO:0000313" key="3">
    <source>
        <dbReference type="Proteomes" id="UP000054995"/>
    </source>
</evidence>
<keyword evidence="3" id="KW-1185">Reference proteome</keyword>
<sequence>MHIFSIKNRLLMISAMLLLNYARVFIEGHEDYYLKLFTLLTDAFPTTIIYLTGLLQFIKIILLIC</sequence>
<accession>A0A0V1FYW9</accession>
<protein>
    <submittedName>
        <fullName evidence="2">Uncharacterized protein</fullName>
    </submittedName>
</protein>
<proteinExistence type="predicted"/>
<name>A0A0V1FYW9_TRIPS</name>